<proteinExistence type="predicted"/>
<protein>
    <submittedName>
        <fullName evidence="1">Uncharacterized protein</fullName>
    </submittedName>
</protein>
<organism evidence="1 2">
    <name type="scientific">Sphingobacterium litopenaei</name>
    <dbReference type="NCBI Taxonomy" id="2763500"/>
    <lineage>
        <taxon>Bacteria</taxon>
        <taxon>Pseudomonadati</taxon>
        <taxon>Bacteroidota</taxon>
        <taxon>Sphingobacteriia</taxon>
        <taxon>Sphingobacteriales</taxon>
        <taxon>Sphingobacteriaceae</taxon>
        <taxon>Sphingobacterium</taxon>
    </lineage>
</organism>
<sequence length="67" mass="8182">MRNHTMTEADFIEKFLPDDHNDQDLKYLKARYKWEAARRNEDSHKFFELASKTYNGTTFQKKHYPRA</sequence>
<name>A0ABR7YH12_9SPHI</name>
<dbReference type="RefSeq" id="WP_190302714.1">
    <property type="nucleotide sequence ID" value="NZ_JACOIJ010000032.1"/>
</dbReference>
<comment type="caution">
    <text evidence="1">The sequence shown here is derived from an EMBL/GenBank/DDBJ whole genome shotgun (WGS) entry which is preliminary data.</text>
</comment>
<reference evidence="1 2" key="1">
    <citation type="submission" date="2020-08" db="EMBL/GenBank/DDBJ databases">
        <title>Sphingobacterium sp. DN04309 isolated from aquaculture water.</title>
        <authorList>
            <person name="Zhang M."/>
        </authorList>
    </citation>
    <scope>NUCLEOTIDE SEQUENCE [LARGE SCALE GENOMIC DNA]</scope>
    <source>
        <strain evidence="1 2">DN04309</strain>
    </source>
</reference>
<keyword evidence="2" id="KW-1185">Reference proteome</keyword>
<dbReference type="EMBL" id="JACOIJ010000032">
    <property type="protein sequence ID" value="MBD1430604.1"/>
    <property type="molecule type" value="Genomic_DNA"/>
</dbReference>
<evidence type="ECO:0000313" key="1">
    <source>
        <dbReference type="EMBL" id="MBD1430604.1"/>
    </source>
</evidence>
<evidence type="ECO:0000313" key="2">
    <source>
        <dbReference type="Proteomes" id="UP000651271"/>
    </source>
</evidence>
<dbReference type="Proteomes" id="UP000651271">
    <property type="component" value="Unassembled WGS sequence"/>
</dbReference>
<accession>A0ABR7YH12</accession>
<gene>
    <name evidence="1" type="ORF">H8B04_13725</name>
</gene>